<gene>
    <name evidence="2" type="primary">ARHGEF16_2</name>
    <name evidence="2" type="ORF">Ciccas_008955</name>
</gene>
<feature type="domain" description="DH" evidence="1">
    <location>
        <begin position="244"/>
        <end position="386"/>
    </location>
</feature>
<dbReference type="PROSITE" id="PS50010">
    <property type="entry name" value="DH_2"/>
    <property type="match status" value="1"/>
</dbReference>
<comment type="caution">
    <text evidence="2">The sequence shown here is derived from an EMBL/GenBank/DDBJ whole genome shotgun (WGS) entry which is preliminary data.</text>
</comment>
<evidence type="ECO:0000313" key="3">
    <source>
        <dbReference type="Proteomes" id="UP001626550"/>
    </source>
</evidence>
<dbReference type="Gene3D" id="1.20.900.10">
    <property type="entry name" value="Dbl homology (DH) domain"/>
    <property type="match status" value="1"/>
</dbReference>
<dbReference type="PANTHER" id="PTHR12845:SF5">
    <property type="entry name" value="EPHEXIN, ISOFORM D"/>
    <property type="match status" value="1"/>
</dbReference>
<sequence length="386" mass="43816">MAGGIPLLTDLSFLGSYQSYKDQNLDALASHFESVAKSEYQKTKAKRRSKLSLCSLLTCGLITNSSKQAKNATQQRPVIIRTDIPATANARRSFRRRLSNDAQNLDPNNQDTDRPVINKVKLKQAFIDLQVGSHLYSFSISKSKEDAYRNRETYEPMLSDVPLYQDYDKSVKRRAKNARDMFQQQSVGGAVRRVNSESRKSNSRVNDFVEEVAGQGGPSRVAWTDMPSVKAANVHQTLSSIDKSLQEARFEIITSEASYYRSLSILIKTFYYSPLFGGHMASTTHEPSFVVNPYDKHQLFSNILAVHVTSEKFLHKLESLFYNDIWLRNIGDVLLNLAKDNSTTYVTYVQNQVYQTRTLQRLKFVPTCLTLLLNAPPKIKEIKSFV</sequence>
<keyword evidence="3" id="KW-1185">Reference proteome</keyword>
<dbReference type="AlphaFoldDB" id="A0ABD2PYF5"/>
<dbReference type="Proteomes" id="UP001626550">
    <property type="component" value="Unassembled WGS sequence"/>
</dbReference>
<dbReference type="EMBL" id="JBJKFK010001695">
    <property type="protein sequence ID" value="KAL3312455.1"/>
    <property type="molecule type" value="Genomic_DNA"/>
</dbReference>
<organism evidence="2 3">
    <name type="scientific">Cichlidogyrus casuarinus</name>
    <dbReference type="NCBI Taxonomy" id="1844966"/>
    <lineage>
        <taxon>Eukaryota</taxon>
        <taxon>Metazoa</taxon>
        <taxon>Spiralia</taxon>
        <taxon>Lophotrochozoa</taxon>
        <taxon>Platyhelminthes</taxon>
        <taxon>Monogenea</taxon>
        <taxon>Monopisthocotylea</taxon>
        <taxon>Dactylogyridea</taxon>
        <taxon>Ancyrocephalidae</taxon>
        <taxon>Cichlidogyrus</taxon>
    </lineage>
</organism>
<dbReference type="PANTHER" id="PTHR12845">
    <property type="entry name" value="GUANINE NUCLEOTIDE EXCHANGE FACTOR"/>
    <property type="match status" value="1"/>
</dbReference>
<evidence type="ECO:0000259" key="1">
    <source>
        <dbReference type="PROSITE" id="PS50010"/>
    </source>
</evidence>
<dbReference type="InterPro" id="IPR035899">
    <property type="entry name" value="DBL_dom_sf"/>
</dbReference>
<accession>A0ABD2PYF5</accession>
<dbReference type="InterPro" id="IPR000219">
    <property type="entry name" value="DH_dom"/>
</dbReference>
<protein>
    <submittedName>
        <fullName evidence="2">Rho guanine nucleotide exchange factor 16</fullName>
    </submittedName>
</protein>
<dbReference type="SUPFAM" id="SSF48065">
    <property type="entry name" value="DBL homology domain (DH-domain)"/>
    <property type="match status" value="1"/>
</dbReference>
<reference evidence="2 3" key="1">
    <citation type="submission" date="2024-11" db="EMBL/GenBank/DDBJ databases">
        <title>Adaptive evolution of stress response genes in parasites aligns with host niche diversity.</title>
        <authorList>
            <person name="Hahn C."/>
            <person name="Resl P."/>
        </authorList>
    </citation>
    <scope>NUCLEOTIDE SEQUENCE [LARGE SCALE GENOMIC DNA]</scope>
    <source>
        <strain evidence="2">EGGRZ-B1_66</strain>
        <tissue evidence="2">Body</tissue>
    </source>
</reference>
<dbReference type="Pfam" id="PF00621">
    <property type="entry name" value="RhoGEF"/>
    <property type="match status" value="1"/>
</dbReference>
<dbReference type="InterPro" id="IPR047271">
    <property type="entry name" value="Ephexin-like"/>
</dbReference>
<proteinExistence type="predicted"/>
<evidence type="ECO:0000313" key="2">
    <source>
        <dbReference type="EMBL" id="KAL3312455.1"/>
    </source>
</evidence>
<name>A0ABD2PYF5_9PLAT</name>